<dbReference type="GO" id="GO:0016020">
    <property type="term" value="C:membrane"/>
    <property type="evidence" value="ECO:0007669"/>
    <property type="project" value="UniProtKB-SubCell"/>
</dbReference>
<dbReference type="SUPFAM" id="SSF161084">
    <property type="entry name" value="MAPEG domain-like"/>
    <property type="match status" value="1"/>
</dbReference>
<dbReference type="PANTHER" id="PTHR35814:SF1">
    <property type="entry name" value="GLUTATHIONE S-TRANSFERASE-RELATED"/>
    <property type="match status" value="1"/>
</dbReference>
<evidence type="ECO:0000313" key="7">
    <source>
        <dbReference type="Proteomes" id="UP000182063"/>
    </source>
</evidence>
<feature type="transmembrane region" description="Helical" evidence="5">
    <location>
        <begin position="106"/>
        <end position="126"/>
    </location>
</feature>
<feature type="transmembrane region" description="Helical" evidence="5">
    <location>
        <begin position="6"/>
        <end position="24"/>
    </location>
</feature>
<dbReference type="Gene3D" id="1.20.120.550">
    <property type="entry name" value="Membrane associated eicosanoid/glutathione metabolism-like domain"/>
    <property type="match status" value="1"/>
</dbReference>
<dbReference type="OrthoDB" id="7619858at2"/>
<dbReference type="AlphaFoldDB" id="A0A1L3ZUG0"/>
<keyword evidence="3 5" id="KW-1133">Transmembrane helix</keyword>
<proteinExistence type="predicted"/>
<evidence type="ECO:0000313" key="6">
    <source>
        <dbReference type="EMBL" id="API59271.1"/>
    </source>
</evidence>
<reference evidence="7" key="1">
    <citation type="submission" date="2016-11" db="EMBL/GenBank/DDBJ databases">
        <title>Complete Genome Sequence of alachlor-degrading Sphingomonas sp. strain JJ-A5.</title>
        <authorList>
            <person name="Lee H."/>
            <person name="Ka J.-O."/>
        </authorList>
    </citation>
    <scope>NUCLEOTIDE SEQUENCE [LARGE SCALE GENOMIC DNA]</scope>
    <source>
        <strain evidence="7">JJ-A5</strain>
    </source>
</reference>
<evidence type="ECO:0000256" key="1">
    <source>
        <dbReference type="ARBA" id="ARBA00004370"/>
    </source>
</evidence>
<accession>A0A1L3ZUG0</accession>
<keyword evidence="4 5" id="KW-0472">Membrane</keyword>
<dbReference type="KEGG" id="sphj:BSL82_08075"/>
<evidence type="ECO:0008006" key="8">
    <source>
        <dbReference type="Google" id="ProtNLM"/>
    </source>
</evidence>
<dbReference type="PANTHER" id="PTHR35814">
    <property type="match status" value="1"/>
</dbReference>
<evidence type="ECO:0000256" key="5">
    <source>
        <dbReference type="SAM" id="Phobius"/>
    </source>
</evidence>
<keyword evidence="2 5" id="KW-0812">Transmembrane</keyword>
<dbReference type="STRING" id="1921510.BSL82_08075"/>
<evidence type="ECO:0000256" key="2">
    <source>
        <dbReference type="ARBA" id="ARBA00022692"/>
    </source>
</evidence>
<comment type="subcellular location">
    <subcellularLocation>
        <location evidence="1">Membrane</location>
    </subcellularLocation>
</comment>
<keyword evidence="7" id="KW-1185">Reference proteome</keyword>
<organism evidence="6 7">
    <name type="scientific">Tardibacter chloracetimidivorans</name>
    <dbReference type="NCBI Taxonomy" id="1921510"/>
    <lineage>
        <taxon>Bacteria</taxon>
        <taxon>Pseudomonadati</taxon>
        <taxon>Pseudomonadota</taxon>
        <taxon>Alphaproteobacteria</taxon>
        <taxon>Sphingomonadales</taxon>
        <taxon>Sphingomonadaceae</taxon>
        <taxon>Tardibacter</taxon>
    </lineage>
</organism>
<name>A0A1L3ZUG0_9SPHN</name>
<evidence type="ECO:0000256" key="3">
    <source>
        <dbReference type="ARBA" id="ARBA00022989"/>
    </source>
</evidence>
<dbReference type="Proteomes" id="UP000182063">
    <property type="component" value="Chromosome"/>
</dbReference>
<dbReference type="EMBL" id="CP018221">
    <property type="protein sequence ID" value="API59271.1"/>
    <property type="molecule type" value="Genomic_DNA"/>
</dbReference>
<dbReference type="RefSeq" id="WP_072596820.1">
    <property type="nucleotide sequence ID" value="NZ_CP018221.1"/>
</dbReference>
<dbReference type="Pfam" id="PF01124">
    <property type="entry name" value="MAPEG"/>
    <property type="match status" value="1"/>
</dbReference>
<feature type="transmembrane region" description="Helical" evidence="5">
    <location>
        <begin position="52"/>
        <end position="70"/>
    </location>
</feature>
<sequence length="127" mass="13318">MLDVTLITAALLAFVNIWLGYRVGQIRTREKVSLGDAGKPALVARMRAHANFGEYVPLPVILIGLIEMAGAARTPLIVAGAALLVARVAHAYGMDRPAPNPLRMGGIVVTLAVTAGLAGWGLFLAYA</sequence>
<gene>
    <name evidence="6" type="ORF">BSL82_08075</name>
</gene>
<protein>
    <recommendedName>
        <fullName evidence="8">GST-like protein</fullName>
    </recommendedName>
</protein>
<dbReference type="InterPro" id="IPR023352">
    <property type="entry name" value="MAPEG-like_dom_sf"/>
</dbReference>
<dbReference type="InterPro" id="IPR001129">
    <property type="entry name" value="Membr-assoc_MAPEG"/>
</dbReference>
<evidence type="ECO:0000256" key="4">
    <source>
        <dbReference type="ARBA" id="ARBA00023136"/>
    </source>
</evidence>